<accession>K1QB68</accession>
<comment type="catalytic activity">
    <reaction evidence="9">
        <text>dCTP + H2O = dCMP + diphosphate + H(+)</text>
        <dbReference type="Rhea" id="RHEA:22636"/>
        <dbReference type="ChEBI" id="CHEBI:15377"/>
        <dbReference type="ChEBI" id="CHEBI:15378"/>
        <dbReference type="ChEBI" id="CHEBI:33019"/>
        <dbReference type="ChEBI" id="CHEBI:57566"/>
        <dbReference type="ChEBI" id="CHEBI:61481"/>
        <dbReference type="EC" id="3.6.1.12"/>
    </reaction>
</comment>
<comment type="cofactor">
    <cofactor evidence="1">
        <name>Mg(2+)</name>
        <dbReference type="ChEBI" id="CHEBI:18420"/>
    </cofactor>
</comment>
<feature type="region of interest" description="Disordered" evidence="14">
    <location>
        <begin position="267"/>
        <end position="287"/>
    </location>
</feature>
<dbReference type="InParanoid" id="K1QB68"/>
<sequence length="287" mass="32958">MSESKKQKLSNVDTSDGTDSANSKLKDEFRFSEDPSLEKIREMQAVFCRERNWDQFHTPRNVLLALVGEVGELAEIFQWKGEVDVGLPDFSQEERDHVGQEMSDILIYLVRLADRCRIDLPSAVLQKIEHNAQKYPVNKAYGNNKKYTAYAAEDAGKALPNGDQREIQAVFCRERDWDQFHPPRDVLFDMVGEVGELAEIFRYKGHVEVGLPEFSQEERDHVGQEMSDVLLSLVRLAERCHIDLPTAVLQKFQLNREKYPVHRAYGKINKPTENTAEKDGKTDTTDK</sequence>
<evidence type="ECO:0000256" key="12">
    <source>
        <dbReference type="ARBA" id="ARBA00070266"/>
    </source>
</evidence>
<dbReference type="GO" id="GO:0042262">
    <property type="term" value="P:DNA protection"/>
    <property type="evidence" value="ECO:0007669"/>
    <property type="project" value="TreeGrafter"/>
</dbReference>
<dbReference type="EMBL" id="JH817680">
    <property type="protein sequence ID" value="EKC34012.1"/>
    <property type="molecule type" value="Genomic_DNA"/>
</dbReference>
<comment type="subunit">
    <text evidence="3">Homotetramer.</text>
</comment>
<evidence type="ECO:0000256" key="11">
    <source>
        <dbReference type="ARBA" id="ARBA00066457"/>
    </source>
</evidence>
<evidence type="ECO:0000256" key="3">
    <source>
        <dbReference type="ARBA" id="ARBA00011881"/>
    </source>
</evidence>
<evidence type="ECO:0000256" key="4">
    <source>
        <dbReference type="ARBA" id="ARBA00022490"/>
    </source>
</evidence>
<dbReference type="AlphaFoldDB" id="K1QB68"/>
<evidence type="ECO:0000256" key="1">
    <source>
        <dbReference type="ARBA" id="ARBA00001946"/>
    </source>
</evidence>
<feature type="compositionally biased region" description="Polar residues" evidence="14">
    <location>
        <begin position="7"/>
        <end position="23"/>
    </location>
</feature>
<organism evidence="15">
    <name type="scientific">Magallana gigas</name>
    <name type="common">Pacific oyster</name>
    <name type="synonym">Crassostrea gigas</name>
    <dbReference type="NCBI Taxonomy" id="29159"/>
    <lineage>
        <taxon>Eukaryota</taxon>
        <taxon>Metazoa</taxon>
        <taxon>Spiralia</taxon>
        <taxon>Lophotrochozoa</taxon>
        <taxon>Mollusca</taxon>
        <taxon>Bivalvia</taxon>
        <taxon>Autobranchia</taxon>
        <taxon>Pteriomorphia</taxon>
        <taxon>Ostreida</taxon>
        <taxon>Ostreoidea</taxon>
        <taxon>Ostreidae</taxon>
        <taxon>Magallana</taxon>
    </lineage>
</organism>
<keyword evidence="6" id="KW-0479">Metal-binding</keyword>
<evidence type="ECO:0000256" key="5">
    <source>
        <dbReference type="ARBA" id="ARBA00022553"/>
    </source>
</evidence>
<evidence type="ECO:0000256" key="10">
    <source>
        <dbReference type="ARBA" id="ARBA00058235"/>
    </source>
</evidence>
<evidence type="ECO:0000256" key="2">
    <source>
        <dbReference type="ARBA" id="ARBA00004514"/>
    </source>
</evidence>
<proteinExistence type="predicted"/>
<dbReference type="InterPro" id="IPR052555">
    <property type="entry name" value="dCTP_Pyrophosphatase"/>
</dbReference>
<keyword evidence="8" id="KW-0460">Magnesium</keyword>
<dbReference type="CDD" id="cd11537">
    <property type="entry name" value="NTP-PPase_RS21-C6_like"/>
    <property type="match status" value="2"/>
</dbReference>
<dbReference type="GO" id="GO:0046872">
    <property type="term" value="F:metal ion binding"/>
    <property type="evidence" value="ECO:0007669"/>
    <property type="project" value="UniProtKB-KW"/>
</dbReference>
<keyword evidence="5" id="KW-0597">Phosphoprotein</keyword>
<dbReference type="GO" id="GO:0047840">
    <property type="term" value="F:dCTP diphosphatase activity"/>
    <property type="evidence" value="ECO:0007669"/>
    <property type="project" value="UniProtKB-EC"/>
</dbReference>
<comment type="subcellular location">
    <subcellularLocation>
        <location evidence="2">Cytoplasm</location>
        <location evidence="2">Cytosol</location>
    </subcellularLocation>
</comment>
<gene>
    <name evidence="15" type="ORF">CGI_10008300</name>
</gene>
<protein>
    <recommendedName>
        <fullName evidence="12">dCTP pyrophosphatase 1</fullName>
        <ecNumber evidence="11">3.6.1.12</ecNumber>
    </recommendedName>
    <alternativeName>
        <fullName evidence="13">Deoxycytidine-triphosphatase 1</fullName>
    </alternativeName>
</protein>
<dbReference type="InterPro" id="IPR025984">
    <property type="entry name" value="DCTPP"/>
</dbReference>
<name>K1QB68_MAGGI</name>
<dbReference type="HOGENOM" id="CLU_970611_0_0_1"/>
<feature type="region of interest" description="Disordered" evidence="14">
    <location>
        <begin position="1"/>
        <end position="27"/>
    </location>
</feature>
<dbReference type="GO" id="GO:0005829">
    <property type="term" value="C:cytosol"/>
    <property type="evidence" value="ECO:0007669"/>
    <property type="project" value="UniProtKB-SubCell"/>
</dbReference>
<evidence type="ECO:0000313" key="15">
    <source>
        <dbReference type="EMBL" id="EKC34012.1"/>
    </source>
</evidence>
<keyword evidence="7" id="KW-0378">Hydrolase</keyword>
<dbReference type="SUPFAM" id="SSF101386">
    <property type="entry name" value="all-alpha NTP pyrophosphatases"/>
    <property type="match status" value="2"/>
</dbReference>
<evidence type="ECO:0000256" key="9">
    <source>
        <dbReference type="ARBA" id="ARBA00050236"/>
    </source>
</evidence>
<evidence type="ECO:0000256" key="13">
    <source>
        <dbReference type="ARBA" id="ARBA00076045"/>
    </source>
</evidence>
<feature type="compositionally biased region" description="Basic and acidic residues" evidence="14">
    <location>
        <begin position="275"/>
        <end position="287"/>
    </location>
</feature>
<comment type="function">
    <text evidence="10">Hydrolyzes deoxynucleoside triphosphates (dNTPs) to the corresponding nucleoside monophosphates. Has a strong preference for dCTP and its analogs including 5-iodo-dCTP and 5-methyl-dCTP for which it may even have a higher efficiency. May protect DNA or RNA against the incorporation of these genotoxic nucleotide analogs through their catabolism.</text>
</comment>
<dbReference type="PANTHER" id="PTHR46523:SF1">
    <property type="entry name" value="DCTP PYROPHOSPHATASE 1"/>
    <property type="match status" value="1"/>
</dbReference>
<evidence type="ECO:0000256" key="7">
    <source>
        <dbReference type="ARBA" id="ARBA00022801"/>
    </source>
</evidence>
<dbReference type="FunFam" id="1.10.287.1080:FF:000004">
    <property type="entry name" value="dCTP pyrophosphatase 1"/>
    <property type="match status" value="1"/>
</dbReference>
<dbReference type="Gene3D" id="1.10.287.1080">
    <property type="entry name" value="MazG-like"/>
    <property type="match status" value="2"/>
</dbReference>
<dbReference type="Pfam" id="PF12643">
    <property type="entry name" value="MazG-like"/>
    <property type="match status" value="1"/>
</dbReference>
<keyword evidence="4" id="KW-0963">Cytoplasm</keyword>
<evidence type="ECO:0000256" key="6">
    <source>
        <dbReference type="ARBA" id="ARBA00022723"/>
    </source>
</evidence>
<dbReference type="EC" id="3.6.1.12" evidence="11"/>
<evidence type="ECO:0000256" key="8">
    <source>
        <dbReference type="ARBA" id="ARBA00022842"/>
    </source>
</evidence>
<dbReference type="GO" id="GO:0042802">
    <property type="term" value="F:identical protein binding"/>
    <property type="evidence" value="ECO:0007669"/>
    <property type="project" value="UniProtKB-ARBA"/>
</dbReference>
<dbReference type="GO" id="GO:0006253">
    <property type="term" value="P:dCTP catabolic process"/>
    <property type="evidence" value="ECO:0007669"/>
    <property type="project" value="TreeGrafter"/>
</dbReference>
<dbReference type="PANTHER" id="PTHR46523">
    <property type="entry name" value="DCTP PYROPHOSPHATASE 1"/>
    <property type="match status" value="1"/>
</dbReference>
<reference evidence="15" key="1">
    <citation type="journal article" date="2012" name="Nature">
        <title>The oyster genome reveals stress adaptation and complexity of shell formation.</title>
        <authorList>
            <person name="Zhang G."/>
            <person name="Fang X."/>
            <person name="Guo X."/>
            <person name="Li L."/>
            <person name="Luo R."/>
            <person name="Xu F."/>
            <person name="Yang P."/>
            <person name="Zhang L."/>
            <person name="Wang X."/>
            <person name="Qi H."/>
            <person name="Xiong Z."/>
            <person name="Que H."/>
            <person name="Xie Y."/>
            <person name="Holland P.W."/>
            <person name="Paps J."/>
            <person name="Zhu Y."/>
            <person name="Wu F."/>
            <person name="Chen Y."/>
            <person name="Wang J."/>
            <person name="Peng C."/>
            <person name="Meng J."/>
            <person name="Yang L."/>
            <person name="Liu J."/>
            <person name="Wen B."/>
            <person name="Zhang N."/>
            <person name="Huang Z."/>
            <person name="Zhu Q."/>
            <person name="Feng Y."/>
            <person name="Mount A."/>
            <person name="Hedgecock D."/>
            <person name="Xu Z."/>
            <person name="Liu Y."/>
            <person name="Domazet-Loso T."/>
            <person name="Du Y."/>
            <person name="Sun X."/>
            <person name="Zhang S."/>
            <person name="Liu B."/>
            <person name="Cheng P."/>
            <person name="Jiang X."/>
            <person name="Li J."/>
            <person name="Fan D."/>
            <person name="Wang W."/>
            <person name="Fu W."/>
            <person name="Wang T."/>
            <person name="Wang B."/>
            <person name="Zhang J."/>
            <person name="Peng Z."/>
            <person name="Li Y."/>
            <person name="Li N."/>
            <person name="Wang J."/>
            <person name="Chen M."/>
            <person name="He Y."/>
            <person name="Tan F."/>
            <person name="Song X."/>
            <person name="Zheng Q."/>
            <person name="Huang R."/>
            <person name="Yang H."/>
            <person name="Du X."/>
            <person name="Chen L."/>
            <person name="Yang M."/>
            <person name="Gaffney P.M."/>
            <person name="Wang S."/>
            <person name="Luo L."/>
            <person name="She Z."/>
            <person name="Ming Y."/>
            <person name="Huang W."/>
            <person name="Zhang S."/>
            <person name="Huang B."/>
            <person name="Zhang Y."/>
            <person name="Qu T."/>
            <person name="Ni P."/>
            <person name="Miao G."/>
            <person name="Wang J."/>
            <person name="Wang Q."/>
            <person name="Steinberg C.E."/>
            <person name="Wang H."/>
            <person name="Li N."/>
            <person name="Qian L."/>
            <person name="Zhang G."/>
            <person name="Li Y."/>
            <person name="Yang H."/>
            <person name="Liu X."/>
            <person name="Wang J."/>
            <person name="Yin Y."/>
            <person name="Wang J."/>
        </authorList>
    </citation>
    <scope>NUCLEOTIDE SEQUENCE [LARGE SCALE GENOMIC DNA]</scope>
    <source>
        <strain evidence="15">05x7-T-G4-1.051#20</strain>
    </source>
</reference>
<evidence type="ECO:0000256" key="14">
    <source>
        <dbReference type="SAM" id="MobiDB-lite"/>
    </source>
</evidence>